<feature type="domain" description="TonB-dependent receptor plug" evidence="6">
    <location>
        <begin position="242"/>
        <end position="333"/>
    </location>
</feature>
<evidence type="ECO:0000256" key="3">
    <source>
        <dbReference type="ARBA" id="ARBA00023237"/>
    </source>
</evidence>
<dbReference type="InterPro" id="IPR023997">
    <property type="entry name" value="TonB-dep_OMP_SusC/RagA_CS"/>
</dbReference>
<accession>A0A4R8DHA1</accession>
<comment type="caution">
    <text evidence="7">The sequence shown here is derived from an EMBL/GenBank/DDBJ whole genome shotgun (WGS) entry which is preliminary data.</text>
</comment>
<evidence type="ECO:0000259" key="5">
    <source>
        <dbReference type="Pfam" id="PF07660"/>
    </source>
</evidence>
<dbReference type="NCBIfam" id="TIGR04056">
    <property type="entry name" value="OMP_RagA_SusC"/>
    <property type="match status" value="1"/>
</dbReference>
<gene>
    <name evidence="7" type="ORF">EDB95_4929</name>
</gene>
<evidence type="ECO:0000313" key="8">
    <source>
        <dbReference type="Proteomes" id="UP000294498"/>
    </source>
</evidence>
<dbReference type="AlphaFoldDB" id="A0A4R8DHA1"/>
<comment type="similarity">
    <text evidence="4">Belongs to the TonB-dependent receptor family.</text>
</comment>
<sequence length="1169" mass="130009">MNFLQLRSVTRGLLQSKIGLCMRITAIILLAGCLQVSARGYSQEKVTLHLRNVSLEKAFDAVFNVTGYHYLGNSKSLSLYQHVTVDVKDATLDETLHKILEGTPLTYHLEDRFIILTQRPAVVPQHFMEDGQPPLTIHGKITDKNGKPLAGASVSLVGTNRGTSTDEAGNFSLDSVPVNGVLLISHVGYDAIEKRVKKGESIDIRLDQHVAVLNDVSVTYQTGYQSISRERATGSFTQPEKEMFDNRISPDVVSKLEGITSGLLFNRDATGNSSLLIRGLSTINASTAPLVVLDNFPYDGDLNSINPNDVESVTILKDAAAASIYGVRAGNGVIVITTKKGRINQPLRIDVTANYTVSGRPNLNYNRNFLDSKDFIGFEQTMFSQGYYANYFKKTYNIPVSPVVEMLEAEARGQLSAADVNALIASLSQIDIRNELSKYFYRGLGNQQYAISLTGGSDKSSYLMSIGYDKDLSNLVNNTNQRLTINSVATFRPIRNLEINGGITYLTGKTYANSIVNNLSSGGINNNAIYPYAQLADAQGNPLPVVRDFRDSFSVAQQANGFQNWLYYPLKEKNWSDNTTTTSDTRLRTDVKYSIIPGVSVEGLYTYETGTNYNRIIYSDSTYYTRNLINRYSATQNKKFSSYVIPPGGILNQTTSQYFSNNGRIQLDINQNFRNDVWALVGGFEVRQVKGTINTPTTMYGYDPNTDASSFVNFTTYYPTYPFGSNTIPYQFNLEHTLNRYRSYFLNTSYAIHGKYITSVSGRIDQTNLFGEKTNAKTIPLGSVGEKWNISREKFYRINWLPLLDVRATYGFNGNIINNGTAYTTELSANNGTLYFPPSFLQVSSPGNPSLTWERIKIANFGADFALLPKRTITGSIEYFIKRGVDLIGSEAVPSSTGFTTATLNYADMKGKGWDLSITSDNLRGRLQWTTQFILSYATDVVTNYKGDITTFIVPGKPVESLFAYKWAGLDPQTGDPMGYDTTGKVSKDYGQLTAETAGQDKYSGRTIPTTFGGLRNTFHYGPFTFSFNISYKFGYNFLRPSINYTNLITAWKGNVDYVNRWQAPGDEKKTNVPSIPTLPLDQTRDLFYAGSAALVTSGNHIRLQDVLIKYDLPIRKWKISTFKSLSVEAYGNNLGLLWKANKFGIDPDYQAANYVNPRTVSFSLKATL</sequence>
<dbReference type="InterPro" id="IPR039426">
    <property type="entry name" value="TonB-dep_rcpt-like"/>
</dbReference>
<dbReference type="Proteomes" id="UP000294498">
    <property type="component" value="Unassembled WGS sequence"/>
</dbReference>
<reference evidence="7 8" key="1">
    <citation type="submission" date="2019-03" db="EMBL/GenBank/DDBJ databases">
        <title>Genomic Encyclopedia of Type Strains, Phase IV (KMG-IV): sequencing the most valuable type-strain genomes for metagenomic binning, comparative biology and taxonomic classification.</title>
        <authorList>
            <person name="Goeker M."/>
        </authorList>
    </citation>
    <scope>NUCLEOTIDE SEQUENCE [LARGE SCALE GENOMIC DNA]</scope>
    <source>
        <strain evidence="7 8">DSM 100059</strain>
    </source>
</reference>
<feature type="domain" description="Secretin/TonB short N-terminal" evidence="5">
    <location>
        <begin position="73"/>
        <end position="118"/>
    </location>
</feature>
<dbReference type="InterPro" id="IPR008969">
    <property type="entry name" value="CarboxyPept-like_regulatory"/>
</dbReference>
<dbReference type="SUPFAM" id="SSF49464">
    <property type="entry name" value="Carboxypeptidase regulatory domain-like"/>
    <property type="match status" value="1"/>
</dbReference>
<name>A0A4R8DHA1_9BACT</name>
<dbReference type="InterPro" id="IPR011662">
    <property type="entry name" value="Secretin/TonB_short_N"/>
</dbReference>
<dbReference type="Gene3D" id="2.60.40.1120">
    <property type="entry name" value="Carboxypeptidase-like, regulatory domain"/>
    <property type="match status" value="1"/>
</dbReference>
<dbReference type="Pfam" id="PF07715">
    <property type="entry name" value="Plug"/>
    <property type="match status" value="1"/>
</dbReference>
<dbReference type="SUPFAM" id="SSF56935">
    <property type="entry name" value="Porins"/>
    <property type="match status" value="1"/>
</dbReference>
<keyword evidence="3 4" id="KW-0998">Cell outer membrane</keyword>
<evidence type="ECO:0000256" key="4">
    <source>
        <dbReference type="PROSITE-ProRule" id="PRU01360"/>
    </source>
</evidence>
<keyword evidence="2 4" id="KW-0472">Membrane</keyword>
<keyword evidence="4" id="KW-1134">Transmembrane beta strand</keyword>
<keyword evidence="1 4" id="KW-0813">Transport</keyword>
<dbReference type="GO" id="GO:0009279">
    <property type="term" value="C:cell outer membrane"/>
    <property type="evidence" value="ECO:0007669"/>
    <property type="project" value="UniProtKB-SubCell"/>
</dbReference>
<dbReference type="NCBIfam" id="TIGR04057">
    <property type="entry name" value="SusC_RagA_signa"/>
    <property type="match status" value="1"/>
</dbReference>
<dbReference type="InterPro" id="IPR023996">
    <property type="entry name" value="TonB-dep_OMP_SusC/RagA"/>
</dbReference>
<organism evidence="7 8">
    <name type="scientific">Dinghuibacter silviterrae</name>
    <dbReference type="NCBI Taxonomy" id="1539049"/>
    <lineage>
        <taxon>Bacteria</taxon>
        <taxon>Pseudomonadati</taxon>
        <taxon>Bacteroidota</taxon>
        <taxon>Chitinophagia</taxon>
        <taxon>Chitinophagales</taxon>
        <taxon>Chitinophagaceae</taxon>
        <taxon>Dinghuibacter</taxon>
    </lineage>
</organism>
<dbReference type="Pfam" id="PF13715">
    <property type="entry name" value="CarbopepD_reg_2"/>
    <property type="match status" value="1"/>
</dbReference>
<proteinExistence type="inferred from homology"/>
<dbReference type="InterPro" id="IPR012910">
    <property type="entry name" value="Plug_dom"/>
</dbReference>
<comment type="subcellular location">
    <subcellularLocation>
        <location evidence="4">Cell outer membrane</location>
        <topology evidence="4">Multi-pass membrane protein</topology>
    </subcellularLocation>
</comment>
<keyword evidence="4" id="KW-0812">Transmembrane</keyword>
<evidence type="ECO:0000259" key="6">
    <source>
        <dbReference type="Pfam" id="PF07715"/>
    </source>
</evidence>
<dbReference type="Pfam" id="PF07660">
    <property type="entry name" value="STN"/>
    <property type="match status" value="1"/>
</dbReference>
<protein>
    <submittedName>
        <fullName evidence="7">TonB-linked SusC/RagA family outer membrane protein</fullName>
    </submittedName>
</protein>
<dbReference type="PROSITE" id="PS52016">
    <property type="entry name" value="TONB_DEPENDENT_REC_3"/>
    <property type="match status" value="1"/>
</dbReference>
<evidence type="ECO:0000313" key="7">
    <source>
        <dbReference type="EMBL" id="TDW97089.1"/>
    </source>
</evidence>
<dbReference type="InterPro" id="IPR037066">
    <property type="entry name" value="Plug_dom_sf"/>
</dbReference>
<dbReference type="EMBL" id="SODV01000002">
    <property type="protein sequence ID" value="TDW97089.1"/>
    <property type="molecule type" value="Genomic_DNA"/>
</dbReference>
<evidence type="ECO:0000256" key="1">
    <source>
        <dbReference type="ARBA" id="ARBA00022448"/>
    </source>
</evidence>
<evidence type="ECO:0000256" key="2">
    <source>
        <dbReference type="ARBA" id="ARBA00023136"/>
    </source>
</evidence>
<keyword evidence="8" id="KW-1185">Reference proteome</keyword>
<dbReference type="Gene3D" id="2.170.130.10">
    <property type="entry name" value="TonB-dependent receptor, plug domain"/>
    <property type="match status" value="1"/>
</dbReference>